<dbReference type="GO" id="GO:0003677">
    <property type="term" value="F:DNA binding"/>
    <property type="evidence" value="ECO:0007669"/>
    <property type="project" value="UniProtKB-KW"/>
</dbReference>
<evidence type="ECO:0000313" key="2">
    <source>
        <dbReference type="EMBL" id="WYF43678.1"/>
    </source>
</evidence>
<name>A0AAU6PZ83_9DEIO</name>
<sequence>MPELNRVREALQNSMTTWATVEVQGEQARVVPAPDLDVLVAQLDRLAPGWSLGWSCDSAQPYVVGVRLSMEGSHREGLAEGPTLHEARLAALADLARLFGLSAGEGQWVEYDPEEGANVAELETARPGPASTSALPPEPPRDPQMENARQHIEELVEKLKESGRGAEAMRYLMKGYGETLDESRAIYKQLKTILDREDA</sequence>
<dbReference type="EMBL" id="CP149782">
    <property type="protein sequence ID" value="WYF43678.1"/>
    <property type="molecule type" value="Genomic_DNA"/>
</dbReference>
<dbReference type="RefSeq" id="WP_339094554.1">
    <property type="nucleotide sequence ID" value="NZ_CP149782.1"/>
</dbReference>
<accession>A0AAU6PZ83</accession>
<reference evidence="2" key="1">
    <citation type="submission" date="2024-03" db="EMBL/GenBank/DDBJ databases">
        <title>Deinococcus weizhi sp. nov., isolated from human skin.</title>
        <authorList>
            <person name="Wei Z."/>
            <person name="Tian F."/>
            <person name="Yang C."/>
            <person name="Xin L.T."/>
            <person name="Wen Z.J."/>
            <person name="Lan K.C."/>
            <person name="Yu L."/>
            <person name="Zhe W."/>
            <person name="Dan F.D."/>
            <person name="Jun W."/>
            <person name="Rui Z."/>
            <person name="Yong X.J."/>
            <person name="Ting Y."/>
            <person name="Wei X."/>
            <person name="Xu Z.G."/>
            <person name="Xin Z."/>
            <person name="Dong F.G."/>
            <person name="Ni X.M."/>
            <person name="Zheng M.G."/>
            <person name="Chun Y."/>
            <person name="Qian W.X."/>
        </authorList>
    </citation>
    <scope>NUCLEOTIDE SEQUENCE</scope>
    <source>
        <strain evidence="2">VB142</strain>
    </source>
</reference>
<protein>
    <submittedName>
        <fullName evidence="2">Single-stranded DNA-binding protein</fullName>
    </submittedName>
</protein>
<organism evidence="2">
    <name type="scientific">Deinococcus sp. VB142</name>
    <dbReference type="NCBI Taxonomy" id="3112952"/>
    <lineage>
        <taxon>Bacteria</taxon>
        <taxon>Thermotogati</taxon>
        <taxon>Deinococcota</taxon>
        <taxon>Deinococci</taxon>
        <taxon>Deinococcales</taxon>
        <taxon>Deinococcaceae</taxon>
        <taxon>Deinococcus</taxon>
    </lineage>
</organism>
<proteinExistence type="predicted"/>
<evidence type="ECO:0000256" key="1">
    <source>
        <dbReference type="SAM" id="MobiDB-lite"/>
    </source>
</evidence>
<dbReference type="AlphaFoldDB" id="A0AAU6PZ83"/>
<feature type="region of interest" description="Disordered" evidence="1">
    <location>
        <begin position="126"/>
        <end position="146"/>
    </location>
</feature>
<keyword evidence="2" id="KW-0238">DNA-binding</keyword>
<gene>
    <name evidence="2" type="ORF">WDJ50_09630</name>
</gene>